<sequence length="73" mass="7363">GAWVAYPDTGQLAASRGLGTAPCSRGQLPPALTACVQVQTGSGRRVGGQTVLEEGTRSGLAHSTRLIMPASVS</sequence>
<accession>A0A9X9LIE6</accession>
<evidence type="ECO:0000313" key="1">
    <source>
        <dbReference type="EMBL" id="VCW68861.1"/>
    </source>
</evidence>
<dbReference type="Proteomes" id="UP000269945">
    <property type="component" value="Unassembled WGS sequence"/>
</dbReference>
<protein>
    <submittedName>
        <fullName evidence="1">Uncharacterized protein</fullName>
    </submittedName>
</protein>
<keyword evidence="2" id="KW-1185">Reference proteome</keyword>
<comment type="caution">
    <text evidence="1">The sequence shown here is derived from an EMBL/GenBank/DDBJ whole genome shotgun (WGS) entry which is preliminary data.</text>
</comment>
<reference evidence="1 2" key="1">
    <citation type="submission" date="2018-10" db="EMBL/GenBank/DDBJ databases">
        <authorList>
            <person name="Ekblom R."/>
            <person name="Jareborg N."/>
        </authorList>
    </citation>
    <scope>NUCLEOTIDE SEQUENCE [LARGE SCALE GENOMIC DNA]</scope>
    <source>
        <tissue evidence="1">Muscle</tissue>
    </source>
</reference>
<organism evidence="1 2">
    <name type="scientific">Gulo gulo</name>
    <name type="common">Wolverine</name>
    <name type="synonym">Gluton</name>
    <dbReference type="NCBI Taxonomy" id="48420"/>
    <lineage>
        <taxon>Eukaryota</taxon>
        <taxon>Metazoa</taxon>
        <taxon>Chordata</taxon>
        <taxon>Craniata</taxon>
        <taxon>Vertebrata</taxon>
        <taxon>Euteleostomi</taxon>
        <taxon>Mammalia</taxon>
        <taxon>Eutheria</taxon>
        <taxon>Laurasiatheria</taxon>
        <taxon>Carnivora</taxon>
        <taxon>Caniformia</taxon>
        <taxon>Musteloidea</taxon>
        <taxon>Mustelidae</taxon>
        <taxon>Guloninae</taxon>
        <taxon>Gulo</taxon>
    </lineage>
</organism>
<proteinExistence type="predicted"/>
<gene>
    <name evidence="1" type="ORF">BN2614_LOCUS1</name>
</gene>
<dbReference type="EMBL" id="CYRY02004359">
    <property type="protein sequence ID" value="VCW68861.1"/>
    <property type="molecule type" value="Genomic_DNA"/>
</dbReference>
<dbReference type="AlphaFoldDB" id="A0A9X9LIE6"/>
<name>A0A9X9LIE6_GULGU</name>
<feature type="non-terminal residue" evidence="1">
    <location>
        <position position="1"/>
    </location>
</feature>
<evidence type="ECO:0000313" key="2">
    <source>
        <dbReference type="Proteomes" id="UP000269945"/>
    </source>
</evidence>